<evidence type="ECO:0000313" key="4">
    <source>
        <dbReference type="Proteomes" id="UP000293331"/>
    </source>
</evidence>
<proteinExistence type="predicted"/>
<dbReference type="AlphaFoldDB" id="A0A4V1ZCD2"/>
<sequence length="161" mass="16662">MELKLTHAFRQAAGLGIIAGMRTFSAPAVISHVYSRHPERSLKKSPFQFIQTIGTSKVFKVLAAGELVGDKLPFAPKRTNAGGLIGRFAAGALCGATVYKADNKKPIIGGLIGGTAAIASAFGCMFLRIGLGKKTGIPDPVIGAIEDVIVISAATALAKDL</sequence>
<dbReference type="Pfam" id="PF13548">
    <property type="entry name" value="DUF4126"/>
    <property type="match status" value="1"/>
</dbReference>
<gene>
    <name evidence="3" type="ORF">EWM62_02105</name>
</gene>
<feature type="domain" description="DUF4126" evidence="2">
    <location>
        <begin position="12"/>
        <end position="154"/>
    </location>
</feature>
<keyword evidence="4" id="KW-1185">Reference proteome</keyword>
<comment type="caution">
    <text evidence="3">The sequence shown here is derived from an EMBL/GenBank/DDBJ whole genome shotgun (WGS) entry which is preliminary data.</text>
</comment>
<evidence type="ECO:0000256" key="1">
    <source>
        <dbReference type="SAM" id="Phobius"/>
    </source>
</evidence>
<feature type="transmembrane region" description="Helical" evidence="1">
    <location>
        <begin position="107"/>
        <end position="127"/>
    </location>
</feature>
<dbReference type="OrthoDB" id="9812409at2"/>
<evidence type="ECO:0000259" key="2">
    <source>
        <dbReference type="Pfam" id="PF13548"/>
    </source>
</evidence>
<organism evidence="3 4">
    <name type="scientific">Mucilaginibacter terrigena</name>
    <dbReference type="NCBI Taxonomy" id="2492395"/>
    <lineage>
        <taxon>Bacteria</taxon>
        <taxon>Pseudomonadati</taxon>
        <taxon>Bacteroidota</taxon>
        <taxon>Sphingobacteriia</taxon>
        <taxon>Sphingobacteriales</taxon>
        <taxon>Sphingobacteriaceae</taxon>
        <taxon>Mucilaginibacter</taxon>
    </lineage>
</organism>
<name>A0A4V1ZCD2_9SPHI</name>
<keyword evidence="1" id="KW-0812">Transmembrane</keyword>
<dbReference type="InterPro" id="IPR025196">
    <property type="entry name" value="DUF4126"/>
</dbReference>
<dbReference type="Proteomes" id="UP000293331">
    <property type="component" value="Unassembled WGS sequence"/>
</dbReference>
<dbReference type="EMBL" id="SEWG01000001">
    <property type="protein sequence ID" value="RYU92250.1"/>
    <property type="molecule type" value="Genomic_DNA"/>
</dbReference>
<dbReference type="RefSeq" id="WP_129874978.1">
    <property type="nucleotide sequence ID" value="NZ_SEWG01000001.1"/>
</dbReference>
<keyword evidence="1" id="KW-1133">Transmembrane helix</keyword>
<accession>A0A4V1ZCD2</accession>
<protein>
    <submittedName>
        <fullName evidence="3">DUF4126 family protein</fullName>
    </submittedName>
</protein>
<reference evidence="3 4" key="1">
    <citation type="submission" date="2019-02" db="EMBL/GenBank/DDBJ databases">
        <title>Bacterial novel species Mucilaginibacter sp. 17JY9-4 isolated from soil.</title>
        <authorList>
            <person name="Jung H.-Y."/>
        </authorList>
    </citation>
    <scope>NUCLEOTIDE SEQUENCE [LARGE SCALE GENOMIC DNA]</scope>
    <source>
        <strain evidence="3 4">17JY9-4</strain>
    </source>
</reference>
<evidence type="ECO:0000313" key="3">
    <source>
        <dbReference type="EMBL" id="RYU92250.1"/>
    </source>
</evidence>
<keyword evidence="1" id="KW-0472">Membrane</keyword>